<dbReference type="GO" id="GO:0005886">
    <property type="term" value="C:plasma membrane"/>
    <property type="evidence" value="ECO:0007669"/>
    <property type="project" value="TreeGrafter"/>
</dbReference>
<comment type="caution">
    <text evidence="5">The sequence shown here is derived from an EMBL/GenBank/DDBJ whole genome shotgun (WGS) entry which is preliminary data.</text>
</comment>
<dbReference type="GO" id="GO:0005524">
    <property type="term" value="F:ATP binding"/>
    <property type="evidence" value="ECO:0007669"/>
    <property type="project" value="UniProtKB-KW"/>
</dbReference>
<organism evidence="5 6">
    <name type="scientific">Pontibacterium sinense</name>
    <dbReference type="NCBI Taxonomy" id="2781979"/>
    <lineage>
        <taxon>Bacteria</taxon>
        <taxon>Pseudomonadati</taxon>
        <taxon>Pseudomonadota</taxon>
        <taxon>Gammaproteobacteria</taxon>
        <taxon>Oceanospirillales</taxon>
        <taxon>Oceanospirillaceae</taxon>
        <taxon>Pontibacterium</taxon>
    </lineage>
</organism>
<dbReference type="AlphaFoldDB" id="A0A8J7FEZ4"/>
<dbReference type="EMBL" id="JADEYS010000019">
    <property type="protein sequence ID" value="MBE9398857.1"/>
    <property type="molecule type" value="Genomic_DNA"/>
</dbReference>
<dbReference type="PANTHER" id="PTHR30258:SF1">
    <property type="entry name" value="PROTEIN TRANSPORT PROTEIN HOFB HOMOLOG"/>
    <property type="match status" value="1"/>
</dbReference>
<dbReference type="RefSeq" id="WP_193954553.1">
    <property type="nucleotide sequence ID" value="NZ_JADEYS010000019.1"/>
</dbReference>
<dbReference type="InterPro" id="IPR001482">
    <property type="entry name" value="T2SS/T4SS_dom"/>
</dbReference>
<dbReference type="PROSITE" id="PS00662">
    <property type="entry name" value="T2SP_E"/>
    <property type="match status" value="1"/>
</dbReference>
<dbReference type="Gene3D" id="3.30.450.90">
    <property type="match status" value="1"/>
</dbReference>
<evidence type="ECO:0000313" key="5">
    <source>
        <dbReference type="EMBL" id="MBE9398857.1"/>
    </source>
</evidence>
<evidence type="ECO:0000313" key="6">
    <source>
        <dbReference type="Proteomes" id="UP000640333"/>
    </source>
</evidence>
<accession>A0A8J7FEZ4</accession>
<feature type="domain" description="Bacterial type II secretion system protein E" evidence="4">
    <location>
        <begin position="240"/>
        <end position="254"/>
    </location>
</feature>
<dbReference type="PANTHER" id="PTHR30258">
    <property type="entry name" value="TYPE II SECRETION SYSTEM PROTEIN GSPE-RELATED"/>
    <property type="match status" value="1"/>
</dbReference>
<dbReference type="Pfam" id="PF00437">
    <property type="entry name" value="T2SSE"/>
    <property type="match status" value="1"/>
</dbReference>
<dbReference type="InterPro" id="IPR027417">
    <property type="entry name" value="P-loop_NTPase"/>
</dbReference>
<protein>
    <submittedName>
        <fullName evidence="5">Flp pilus assembly complex ATPase component TadA</fullName>
    </submittedName>
</protein>
<dbReference type="Proteomes" id="UP000640333">
    <property type="component" value="Unassembled WGS sequence"/>
</dbReference>
<dbReference type="SUPFAM" id="SSF52540">
    <property type="entry name" value="P-loop containing nucleoside triphosphate hydrolases"/>
    <property type="match status" value="1"/>
</dbReference>
<dbReference type="Gene3D" id="3.40.50.300">
    <property type="entry name" value="P-loop containing nucleotide triphosphate hydrolases"/>
    <property type="match status" value="1"/>
</dbReference>
<keyword evidence="2" id="KW-0547">Nucleotide-binding</keyword>
<evidence type="ECO:0000256" key="2">
    <source>
        <dbReference type="ARBA" id="ARBA00022741"/>
    </source>
</evidence>
<evidence type="ECO:0000256" key="1">
    <source>
        <dbReference type="ARBA" id="ARBA00006611"/>
    </source>
</evidence>
<gene>
    <name evidence="5" type="primary">tadA</name>
    <name evidence="5" type="ORF">IOQ59_16470</name>
</gene>
<keyword evidence="6" id="KW-1185">Reference proteome</keyword>
<sequence>MQLNLNALDINPDNLVFTLQENSRDNLTPDELTHNDQTAPLFLNRMLLDAVKTGASDIHFEPFEESLRIRLRVDGVMQEINHLPTGFGRQLIIRLKVIAGLDISEHHGTQSGRFRMLLDDKTGLDFRCSITPTLYGETVVLRLLHLPSELLDLTMLGLSQPQIQLIQHVSQRLQGMILVTGPTGSGKTVTLYTLLKQLNNHQRNIYTVEDPVEINLPGVNQINISARQSITFANIARSILRQDPDVIMLGEMRDEETIDTAIKASHTGHLVLSTLHATSATKAIPRLRNLGVNDHNIGSTLSLVISQRLLRKLDPNSRERDEVSPQRLKAIGFKDDEIAELQLYRAKPSDTSRTGYKGRIGIFQVLPINHDLEGLIATGANDQQLEIYAEQQGLASLRQSALDKLKAGITDINEVQRVLGLAENRIAE</sequence>
<proteinExistence type="inferred from homology"/>
<comment type="similarity">
    <text evidence="1">Belongs to the GSP E family.</text>
</comment>
<dbReference type="CDD" id="cd01129">
    <property type="entry name" value="PulE-GspE-like"/>
    <property type="match status" value="1"/>
</dbReference>
<keyword evidence="3" id="KW-0067">ATP-binding</keyword>
<evidence type="ECO:0000256" key="3">
    <source>
        <dbReference type="ARBA" id="ARBA00022840"/>
    </source>
</evidence>
<dbReference type="GO" id="GO:0016887">
    <property type="term" value="F:ATP hydrolysis activity"/>
    <property type="evidence" value="ECO:0007669"/>
    <property type="project" value="TreeGrafter"/>
</dbReference>
<evidence type="ECO:0000259" key="4">
    <source>
        <dbReference type="PROSITE" id="PS00662"/>
    </source>
</evidence>
<reference evidence="5" key="1">
    <citation type="submission" date="2020-10" db="EMBL/GenBank/DDBJ databases">
        <title>Bacterium isolated from coastal waters sediment.</title>
        <authorList>
            <person name="Chen R.-J."/>
            <person name="Lu D.-C."/>
            <person name="Zhu K.-L."/>
            <person name="Du Z.-J."/>
        </authorList>
    </citation>
    <scope>NUCLEOTIDE SEQUENCE</scope>
    <source>
        <strain evidence="5">N1Y112</strain>
    </source>
</reference>
<name>A0A8J7FEZ4_9GAMM</name>